<gene>
    <name evidence="6" type="primary">mdaB_1</name>
    <name evidence="6" type="ORF">BN1804_00899</name>
    <name evidence="7" type="ORF">JFQ69_04355</name>
</gene>
<proteinExistence type="inferred from homology"/>
<dbReference type="EMBL" id="CVRY01000002">
    <property type="protein sequence ID" value="CRL60325.1"/>
    <property type="molecule type" value="Genomic_DNA"/>
</dbReference>
<organism evidence="6 8">
    <name type="scientific">Proteus penneri</name>
    <dbReference type="NCBI Taxonomy" id="102862"/>
    <lineage>
        <taxon>Bacteria</taxon>
        <taxon>Pseudomonadati</taxon>
        <taxon>Pseudomonadota</taxon>
        <taxon>Gammaproteobacteria</taxon>
        <taxon>Enterobacterales</taxon>
        <taxon>Morganellaceae</taxon>
        <taxon>Proteus</taxon>
    </lineage>
</organism>
<protein>
    <submittedName>
        <fullName evidence="6">Modulator of drug activity B</fullName>
    </submittedName>
    <submittedName>
        <fullName evidence="7">NAD(P)H-dependent oxidoreductase</fullName>
    </submittedName>
</protein>
<dbReference type="PANTHER" id="PTHR46305:SF3">
    <property type="entry name" value="NADPH:QUINONE OXIDOREDUCTASE MDAB"/>
    <property type="match status" value="1"/>
</dbReference>
<dbReference type="Proteomes" id="UP000619976">
    <property type="component" value="Unassembled WGS sequence"/>
</dbReference>
<dbReference type="Proteomes" id="UP000183920">
    <property type="component" value="Unassembled WGS sequence"/>
</dbReference>
<keyword evidence="2" id="KW-0285">Flavoprotein</keyword>
<feature type="domain" description="Flavodoxin-like fold" evidence="5">
    <location>
        <begin position="3"/>
        <end position="188"/>
    </location>
</feature>
<comment type="similarity">
    <text evidence="4">Belongs to the oxidoreductase MdaB family.</text>
</comment>
<dbReference type="EMBL" id="JAEKCB010000002">
    <property type="protein sequence ID" value="MBJ2116904.1"/>
    <property type="molecule type" value="Genomic_DNA"/>
</dbReference>
<dbReference type="SUPFAM" id="SSF52218">
    <property type="entry name" value="Flavoproteins"/>
    <property type="match status" value="1"/>
</dbReference>
<reference evidence="7 9" key="3">
    <citation type="submission" date="2020-12" db="EMBL/GenBank/DDBJ databases">
        <title>Enhanced detection system for hospital associated transmission using whole genome sequencing surveillance.</title>
        <authorList>
            <person name="Harrison L.H."/>
            <person name="Van Tyne D."/>
            <person name="Marsh J.W."/>
            <person name="Griffith M.P."/>
            <person name="Snyder D.J."/>
            <person name="Cooper V.S."/>
            <person name="Mustapha M."/>
        </authorList>
    </citation>
    <scope>NUCLEOTIDE SEQUENCE [LARGE SCALE GENOMIC DNA]</scope>
    <source>
        <strain evidence="7 9">PR00195</strain>
    </source>
</reference>
<reference evidence="6" key="2">
    <citation type="submission" date="2015-06" db="EMBL/GenBank/DDBJ databases">
        <authorList>
            <person name="Urmite Genomes Urmite Genomes"/>
        </authorList>
    </citation>
    <scope>NUCLEOTIDE SEQUENCE [LARGE SCALE GENOMIC DNA]</scope>
    <source>
        <strain evidence="6">CSUR P1867</strain>
    </source>
</reference>
<evidence type="ECO:0000256" key="4">
    <source>
        <dbReference type="ARBA" id="ARBA00037981"/>
    </source>
</evidence>
<dbReference type="RefSeq" id="WP_072063129.1">
    <property type="nucleotide sequence ID" value="NZ_CAXOKJ010000013.1"/>
</dbReference>
<comment type="cofactor">
    <cofactor evidence="1">
        <name>FAD</name>
        <dbReference type="ChEBI" id="CHEBI:57692"/>
    </cofactor>
</comment>
<sequence>MTNVFIINAAKEFDGSEGKLNDHLTQVATDLLSSHQINVQSTRIDDGYDNNEEVDKYLWADVIIYQMPAWWMEGPWILKKYIDDVFSAGYGKMYIDDGRTRKDPSKKYGSGGLLQGKKYLLSVTWNAPFESFEEQEQFFEGKGIDAVYFPFHKANQFLGMEGLKTFGMFDVVKQPQIEQDVEAYKKHLKHEIVGIAG</sequence>
<keyword evidence="3" id="KW-0274">FAD</keyword>
<evidence type="ECO:0000313" key="9">
    <source>
        <dbReference type="Proteomes" id="UP000619976"/>
    </source>
</evidence>
<accession>A0A0G4Q3B0</accession>
<dbReference type="Gene3D" id="3.40.50.360">
    <property type="match status" value="1"/>
</dbReference>
<evidence type="ECO:0000313" key="7">
    <source>
        <dbReference type="EMBL" id="MBJ2116904.1"/>
    </source>
</evidence>
<dbReference type="InterPro" id="IPR029039">
    <property type="entry name" value="Flavoprotein-like_sf"/>
</dbReference>
<name>A0A0G4Q3B0_9GAMM</name>
<evidence type="ECO:0000256" key="1">
    <source>
        <dbReference type="ARBA" id="ARBA00001974"/>
    </source>
</evidence>
<keyword evidence="9" id="KW-1185">Reference proteome</keyword>
<dbReference type="PANTHER" id="PTHR46305">
    <property type="match status" value="1"/>
</dbReference>
<evidence type="ECO:0000259" key="5">
    <source>
        <dbReference type="Pfam" id="PF02525"/>
    </source>
</evidence>
<dbReference type="Pfam" id="PF02525">
    <property type="entry name" value="Flavodoxin_2"/>
    <property type="match status" value="1"/>
</dbReference>
<dbReference type="AlphaFoldDB" id="A0A0G4Q3B0"/>
<accession>A0A379ENM0</accession>
<evidence type="ECO:0000256" key="3">
    <source>
        <dbReference type="ARBA" id="ARBA00022827"/>
    </source>
</evidence>
<evidence type="ECO:0000313" key="6">
    <source>
        <dbReference type="EMBL" id="CRL60325.1"/>
    </source>
</evidence>
<dbReference type="InterPro" id="IPR003680">
    <property type="entry name" value="Flavodoxin_fold"/>
</dbReference>
<evidence type="ECO:0000256" key="2">
    <source>
        <dbReference type="ARBA" id="ARBA00022630"/>
    </source>
</evidence>
<reference evidence="8" key="1">
    <citation type="submission" date="2015-06" db="EMBL/GenBank/DDBJ databases">
        <authorList>
            <person name="Urmite Genomes"/>
        </authorList>
    </citation>
    <scope>NUCLEOTIDE SEQUENCE [LARGE SCALE GENOMIC DNA]</scope>
    <source>
        <strain evidence="8">CSUR P1867</strain>
    </source>
</reference>
<evidence type="ECO:0000313" key="8">
    <source>
        <dbReference type="Proteomes" id="UP000183920"/>
    </source>
</evidence>
<dbReference type="GeneID" id="76523375"/>
<dbReference type="InterPro" id="IPR052397">
    <property type="entry name" value="NADPH-QR_MdaB"/>
</dbReference>